<proteinExistence type="predicted"/>
<dbReference type="Proteomes" id="UP001144978">
    <property type="component" value="Unassembled WGS sequence"/>
</dbReference>
<evidence type="ECO:0000313" key="2">
    <source>
        <dbReference type="Proteomes" id="UP001144978"/>
    </source>
</evidence>
<keyword evidence="2" id="KW-1185">Reference proteome</keyword>
<evidence type="ECO:0000313" key="1">
    <source>
        <dbReference type="EMBL" id="KAJ2997040.1"/>
    </source>
</evidence>
<accession>A0ACC1PQX4</accession>
<organism evidence="1 2">
    <name type="scientific">Trametes sanguinea</name>
    <dbReference type="NCBI Taxonomy" id="158606"/>
    <lineage>
        <taxon>Eukaryota</taxon>
        <taxon>Fungi</taxon>
        <taxon>Dikarya</taxon>
        <taxon>Basidiomycota</taxon>
        <taxon>Agaricomycotina</taxon>
        <taxon>Agaricomycetes</taxon>
        <taxon>Polyporales</taxon>
        <taxon>Polyporaceae</taxon>
        <taxon>Trametes</taxon>
    </lineage>
</organism>
<comment type="caution">
    <text evidence="1">The sequence shown here is derived from an EMBL/GenBank/DDBJ whole genome shotgun (WGS) entry which is preliminary data.</text>
</comment>
<sequence length="150" mass="16850">MEAKLVREKLDRCYETEGVNHMESCKELRERYIDMLKENRVQGYKHIDDCASSRGLPHSHLIASTKSSRSRSAPDTWGSTGDGFTVTHKWPINGAITSLSNAAQSLLRLVIINGSRKAATQTEPYRTNRYTQAGSLARRDPSIHVPVLRP</sequence>
<gene>
    <name evidence="1" type="ORF">NUW54_g7172</name>
</gene>
<name>A0ACC1PQX4_9APHY</name>
<reference evidence="1" key="1">
    <citation type="submission" date="2022-08" db="EMBL/GenBank/DDBJ databases">
        <title>Genome Sequence of Pycnoporus sanguineus.</title>
        <authorList>
            <person name="Buettner E."/>
        </authorList>
    </citation>
    <scope>NUCLEOTIDE SEQUENCE</scope>
    <source>
        <strain evidence="1">CG-C14</strain>
    </source>
</reference>
<dbReference type="EMBL" id="JANSHE010002023">
    <property type="protein sequence ID" value="KAJ2997040.1"/>
    <property type="molecule type" value="Genomic_DNA"/>
</dbReference>
<protein>
    <submittedName>
        <fullName evidence="1">Uncharacterized protein</fullName>
    </submittedName>
</protein>